<evidence type="ECO:0000259" key="1">
    <source>
        <dbReference type="PROSITE" id="PS50995"/>
    </source>
</evidence>
<keyword evidence="2" id="KW-0238">DNA-binding</keyword>
<dbReference type="AlphaFoldDB" id="A0A6I6MPE3"/>
<evidence type="ECO:0000313" key="2">
    <source>
        <dbReference type="EMBL" id="QGZ96021.1"/>
    </source>
</evidence>
<dbReference type="InterPro" id="IPR036388">
    <property type="entry name" value="WH-like_DNA-bd_sf"/>
</dbReference>
<dbReference type="EMBL" id="CP047045">
    <property type="protein sequence ID" value="QGZ96021.1"/>
    <property type="molecule type" value="Genomic_DNA"/>
</dbReference>
<reference evidence="3" key="1">
    <citation type="submission" date="2019-12" db="EMBL/GenBank/DDBJ databases">
        <title>Complete genome of Terracaulis silvestris 0127_4.</title>
        <authorList>
            <person name="Vieira S."/>
            <person name="Riedel T."/>
            <person name="Sproer C."/>
            <person name="Pascual J."/>
            <person name="Boedeker C."/>
            <person name="Overmann J."/>
        </authorList>
    </citation>
    <scope>NUCLEOTIDE SEQUENCE [LARGE SCALE GENOMIC DNA]</scope>
    <source>
        <strain evidence="3">0127_4</strain>
    </source>
</reference>
<name>A0A6I6MPE3_9CAUL</name>
<dbReference type="InterPro" id="IPR039422">
    <property type="entry name" value="MarR/SlyA-like"/>
</dbReference>
<dbReference type="Proteomes" id="UP000431269">
    <property type="component" value="Chromosome"/>
</dbReference>
<dbReference type="SMART" id="SM00347">
    <property type="entry name" value="HTH_MARR"/>
    <property type="match status" value="1"/>
</dbReference>
<dbReference type="InterPro" id="IPR036390">
    <property type="entry name" value="WH_DNA-bd_sf"/>
</dbReference>
<sequence length="124" mass="13601">MELGREQTEALDLWRRVTVTTVRSDAPDLTARQLAVLMTVRLQPAPHTVRGLASALNVGKPAITRALDTLSRLGFVQRRRDPKDGRNVFVERTEKGDAFLDMLGSTILGGEAPIQRPVQLAAVS</sequence>
<dbReference type="Gene3D" id="1.10.10.10">
    <property type="entry name" value="Winged helix-like DNA-binding domain superfamily/Winged helix DNA-binding domain"/>
    <property type="match status" value="1"/>
</dbReference>
<dbReference type="PRINTS" id="PR00598">
    <property type="entry name" value="HTHMARR"/>
</dbReference>
<keyword evidence="3" id="KW-1185">Reference proteome</keyword>
<evidence type="ECO:0000313" key="3">
    <source>
        <dbReference type="Proteomes" id="UP000431269"/>
    </source>
</evidence>
<dbReference type="RefSeq" id="WP_158766837.1">
    <property type="nucleotide sequence ID" value="NZ_CP047045.1"/>
</dbReference>
<feature type="domain" description="HTH marR-type" evidence="1">
    <location>
        <begin position="1"/>
        <end position="124"/>
    </location>
</feature>
<gene>
    <name evidence="2" type="ORF">DSM104635_02877</name>
</gene>
<dbReference type="PROSITE" id="PS50995">
    <property type="entry name" value="HTH_MARR_2"/>
    <property type="match status" value="1"/>
</dbReference>
<accession>A0A6I6MPE3</accession>
<protein>
    <submittedName>
        <fullName evidence="2">DNA-binding transcriptional repressor MarR</fullName>
    </submittedName>
</protein>
<dbReference type="SUPFAM" id="SSF46785">
    <property type="entry name" value="Winged helix' DNA-binding domain"/>
    <property type="match status" value="1"/>
</dbReference>
<dbReference type="PANTHER" id="PTHR33164:SF43">
    <property type="entry name" value="HTH-TYPE TRANSCRIPTIONAL REPRESSOR YETL"/>
    <property type="match status" value="1"/>
</dbReference>
<dbReference type="Pfam" id="PF01047">
    <property type="entry name" value="MarR"/>
    <property type="match status" value="1"/>
</dbReference>
<dbReference type="PANTHER" id="PTHR33164">
    <property type="entry name" value="TRANSCRIPTIONAL REGULATOR, MARR FAMILY"/>
    <property type="match status" value="1"/>
</dbReference>
<proteinExistence type="predicted"/>
<dbReference type="InterPro" id="IPR000835">
    <property type="entry name" value="HTH_MarR-typ"/>
</dbReference>
<dbReference type="GO" id="GO:0006950">
    <property type="term" value="P:response to stress"/>
    <property type="evidence" value="ECO:0007669"/>
    <property type="project" value="TreeGrafter"/>
</dbReference>
<dbReference type="KEGG" id="tsv:DSM104635_02877"/>
<dbReference type="GO" id="GO:0003677">
    <property type="term" value="F:DNA binding"/>
    <property type="evidence" value="ECO:0007669"/>
    <property type="project" value="UniProtKB-KW"/>
</dbReference>
<organism evidence="2 3">
    <name type="scientific">Terricaulis silvestris</name>
    <dbReference type="NCBI Taxonomy" id="2686094"/>
    <lineage>
        <taxon>Bacteria</taxon>
        <taxon>Pseudomonadati</taxon>
        <taxon>Pseudomonadota</taxon>
        <taxon>Alphaproteobacteria</taxon>
        <taxon>Caulobacterales</taxon>
        <taxon>Caulobacteraceae</taxon>
        <taxon>Terricaulis</taxon>
    </lineage>
</organism>
<dbReference type="GO" id="GO:0003700">
    <property type="term" value="F:DNA-binding transcription factor activity"/>
    <property type="evidence" value="ECO:0007669"/>
    <property type="project" value="InterPro"/>
</dbReference>